<evidence type="ECO:0000256" key="2">
    <source>
        <dbReference type="SAM" id="SignalP"/>
    </source>
</evidence>
<dbReference type="PROSITE" id="PS50056">
    <property type="entry name" value="TYR_PHOSPHATASE_2"/>
    <property type="match status" value="1"/>
</dbReference>
<dbReference type="PROSITE" id="PS00383">
    <property type="entry name" value="TYR_PHOSPHATASE_1"/>
    <property type="match status" value="1"/>
</dbReference>
<dbReference type="GO" id="GO:0016791">
    <property type="term" value="F:phosphatase activity"/>
    <property type="evidence" value="ECO:0007669"/>
    <property type="project" value="TreeGrafter"/>
</dbReference>
<dbReference type="InterPro" id="IPR016130">
    <property type="entry name" value="Tyr_Pase_AS"/>
</dbReference>
<dbReference type="InterPro" id="IPR004861">
    <property type="entry name" value="Siw14-like"/>
</dbReference>
<comment type="similarity">
    <text evidence="1">Belongs to the protein-tyrosine phosphatase family.</text>
</comment>
<name>A0A1V3J8I1_9PAST</name>
<dbReference type="PANTHER" id="PTHR31126:SF72">
    <property type="entry name" value="DUAL SPECIFICITY PROTEIN PHOSPHATASE TPBA"/>
    <property type="match status" value="1"/>
</dbReference>
<dbReference type="PROSITE" id="PS51257">
    <property type="entry name" value="PROKAR_LIPOPROTEIN"/>
    <property type="match status" value="1"/>
</dbReference>
<feature type="signal peptide" evidence="2">
    <location>
        <begin position="1"/>
        <end position="22"/>
    </location>
</feature>
<reference evidence="4 5" key="1">
    <citation type="submission" date="2016-10" db="EMBL/GenBank/DDBJ databases">
        <title>Rodentibacter gen. nov. and new species.</title>
        <authorList>
            <person name="Christensen H."/>
        </authorList>
    </citation>
    <scope>NUCLEOTIDE SEQUENCE [LARGE SCALE GENOMIC DNA]</scope>
    <source>
        <strain evidence="5">ppn416</strain>
    </source>
</reference>
<evidence type="ECO:0000313" key="4">
    <source>
        <dbReference type="EMBL" id="OOF51716.1"/>
    </source>
</evidence>
<dbReference type="Pfam" id="PF03162">
    <property type="entry name" value="Y_phosphatase2"/>
    <property type="match status" value="1"/>
</dbReference>
<feature type="chain" id="PRO_5012911800" evidence="2">
    <location>
        <begin position="23"/>
        <end position="207"/>
    </location>
</feature>
<dbReference type="STRING" id="1908264.BKK54_01700"/>
<dbReference type="InterPro" id="IPR000387">
    <property type="entry name" value="Tyr_Pase_dom"/>
</dbReference>
<proteinExistence type="inferred from homology"/>
<dbReference type="AlphaFoldDB" id="A0A1V3J8I1"/>
<gene>
    <name evidence="4" type="ORF">BKK54_01700</name>
</gene>
<keyword evidence="5" id="KW-1185">Reference proteome</keyword>
<evidence type="ECO:0000313" key="5">
    <source>
        <dbReference type="Proteomes" id="UP000188481"/>
    </source>
</evidence>
<dbReference type="PANTHER" id="PTHR31126">
    <property type="entry name" value="TYROSINE-PROTEIN PHOSPHATASE"/>
    <property type="match status" value="1"/>
</dbReference>
<evidence type="ECO:0000259" key="3">
    <source>
        <dbReference type="PROSITE" id="PS50056"/>
    </source>
</evidence>
<evidence type="ECO:0000256" key="1">
    <source>
        <dbReference type="ARBA" id="ARBA00009580"/>
    </source>
</evidence>
<organism evidence="4 5">
    <name type="scientific">Rodentibacter genomosp. 1</name>
    <dbReference type="NCBI Taxonomy" id="1908264"/>
    <lineage>
        <taxon>Bacteria</taxon>
        <taxon>Pseudomonadati</taxon>
        <taxon>Pseudomonadota</taxon>
        <taxon>Gammaproteobacteria</taxon>
        <taxon>Pasteurellales</taxon>
        <taxon>Pasteurellaceae</taxon>
        <taxon>Rodentibacter</taxon>
    </lineage>
</organism>
<dbReference type="Proteomes" id="UP000188481">
    <property type="component" value="Unassembled WGS sequence"/>
</dbReference>
<comment type="caution">
    <text evidence="4">The sequence shown here is derived from an EMBL/GenBank/DDBJ whole genome shotgun (WGS) entry which is preliminary data.</text>
</comment>
<dbReference type="Gene3D" id="3.90.190.10">
    <property type="entry name" value="Protein tyrosine phosphatase superfamily"/>
    <property type="match status" value="1"/>
</dbReference>
<dbReference type="EMBL" id="MLHN01000003">
    <property type="protein sequence ID" value="OOF51716.1"/>
    <property type="molecule type" value="Genomic_DNA"/>
</dbReference>
<feature type="domain" description="Tyrosine specific protein phosphatases" evidence="3">
    <location>
        <begin position="117"/>
        <end position="171"/>
    </location>
</feature>
<dbReference type="InterPro" id="IPR029021">
    <property type="entry name" value="Prot-tyrosine_phosphatase-like"/>
</dbReference>
<protein>
    <submittedName>
        <fullName evidence="4">Protein-tyrosine-phosphatase</fullName>
    </submittedName>
</protein>
<dbReference type="SUPFAM" id="SSF52799">
    <property type="entry name" value="(Phosphotyrosine protein) phosphatases II"/>
    <property type="match status" value="1"/>
</dbReference>
<sequence>MQKNIPVFPSKFMLKQSVIAFAMLTLISCTTTPNEPPTNTAHWAALISKQNNLYRVDNNFYRSEQLERQAEPLLDQLNIKTIVNLRFFDRNDDKQAFGHKNIHLINTPLLTWAITPEEVAAILWQIRQNQKNGAVLVHCYHGADRTGLIVAMYRVLYQNWNLNEAKREMQQAPYGYHSVWKNIDKFFTTENVEKIKARLAQFSQTSK</sequence>
<keyword evidence="2" id="KW-0732">Signal</keyword>
<accession>A0A1V3J8I1</accession>